<name>A0A8X6GSP7_TRICU</name>
<evidence type="ECO:0000259" key="8">
    <source>
        <dbReference type="Pfam" id="PF04101"/>
    </source>
</evidence>
<evidence type="ECO:0000256" key="4">
    <source>
        <dbReference type="ARBA" id="ARBA00017468"/>
    </source>
</evidence>
<comment type="caution">
    <text evidence="9">The sequence shown here is derived from an EMBL/GenBank/DDBJ whole genome shotgun (WGS) entry which is preliminary data.</text>
</comment>
<dbReference type="Gene3D" id="3.40.50.2000">
    <property type="entry name" value="Glycogen Phosphorylase B"/>
    <property type="match status" value="1"/>
</dbReference>
<dbReference type="GO" id="GO:0005783">
    <property type="term" value="C:endoplasmic reticulum"/>
    <property type="evidence" value="ECO:0007669"/>
    <property type="project" value="UniProtKB-SubCell"/>
</dbReference>
<keyword evidence="10" id="KW-1185">Reference proteome</keyword>
<keyword evidence="5" id="KW-0328">Glycosyltransferase</keyword>
<keyword evidence="6 9" id="KW-0808">Transferase</keyword>
<dbReference type="InterPro" id="IPR007235">
    <property type="entry name" value="Glyco_trans_28_C"/>
</dbReference>
<feature type="domain" description="Glycosyl transferase family 28 C-terminal" evidence="8">
    <location>
        <begin position="36"/>
        <end position="166"/>
    </location>
</feature>
<protein>
    <recommendedName>
        <fullName evidence="4">UDP-N-acetylglucosamine transferase subunit ALG13</fullName>
        <ecNumber evidence="3">2.4.1.141</ecNumber>
    </recommendedName>
</protein>
<proteinExistence type="inferred from homology"/>
<dbReference type="EC" id="2.4.1.141" evidence="3"/>
<accession>A0A8X6GSP7</accession>
<dbReference type="Pfam" id="PF04101">
    <property type="entry name" value="Glyco_tran_28_C"/>
    <property type="match status" value="1"/>
</dbReference>
<dbReference type="InterPro" id="IPR039042">
    <property type="entry name" value="Alg13-like"/>
</dbReference>
<dbReference type="AlphaFoldDB" id="A0A8X6GSP7"/>
<evidence type="ECO:0000313" key="9">
    <source>
        <dbReference type="EMBL" id="GFR10423.1"/>
    </source>
</evidence>
<evidence type="ECO:0000256" key="6">
    <source>
        <dbReference type="ARBA" id="ARBA00022679"/>
    </source>
</evidence>
<dbReference type="PANTHER" id="PTHR12867">
    <property type="entry name" value="GLYCOSYL TRANSFERASE-RELATED"/>
    <property type="match status" value="1"/>
</dbReference>
<comment type="similarity">
    <text evidence="2">Belongs to the glycosyltransferase 28 family.</text>
</comment>
<comment type="subcellular location">
    <subcellularLocation>
        <location evidence="1">Endoplasmic reticulum</location>
    </subcellularLocation>
</comment>
<evidence type="ECO:0000256" key="2">
    <source>
        <dbReference type="ARBA" id="ARBA00006962"/>
    </source>
</evidence>
<organism evidence="9 10">
    <name type="scientific">Trichonephila clavata</name>
    <name type="common">Joro spider</name>
    <name type="synonym">Nephila clavata</name>
    <dbReference type="NCBI Taxonomy" id="2740835"/>
    <lineage>
        <taxon>Eukaryota</taxon>
        <taxon>Metazoa</taxon>
        <taxon>Ecdysozoa</taxon>
        <taxon>Arthropoda</taxon>
        <taxon>Chelicerata</taxon>
        <taxon>Arachnida</taxon>
        <taxon>Araneae</taxon>
        <taxon>Araneomorphae</taxon>
        <taxon>Entelegynae</taxon>
        <taxon>Araneoidea</taxon>
        <taxon>Nephilidae</taxon>
        <taxon>Trichonephila</taxon>
    </lineage>
</organism>
<sequence>MPVYDGQNRPSPWFCYISLINLSVKSSLLLKSSMSVFVTVGSTSFDDLIKTVCSPEILQSLSDKGFKKVILQIGRGTVMPDKSDIMEVEWFRFKDSISQDIKNASLIIGHAGAGTILESLIEHKPLITVLNDKLMNNHQTELAEEMAKEGYLSYCSCSDLLETLKSSKSYTPFISEPNMFPAFLEELMGLSV</sequence>
<evidence type="ECO:0000256" key="3">
    <source>
        <dbReference type="ARBA" id="ARBA00012614"/>
    </source>
</evidence>
<dbReference type="SUPFAM" id="SSF53756">
    <property type="entry name" value="UDP-Glycosyltransferase/glycogen phosphorylase"/>
    <property type="match status" value="1"/>
</dbReference>
<evidence type="ECO:0000256" key="1">
    <source>
        <dbReference type="ARBA" id="ARBA00004240"/>
    </source>
</evidence>
<dbReference type="GO" id="GO:0006488">
    <property type="term" value="P:dolichol-linked oligosaccharide biosynthetic process"/>
    <property type="evidence" value="ECO:0007669"/>
    <property type="project" value="InterPro"/>
</dbReference>
<dbReference type="Proteomes" id="UP000887116">
    <property type="component" value="Unassembled WGS sequence"/>
</dbReference>
<dbReference type="GO" id="GO:0004577">
    <property type="term" value="F:N-acetylglucosaminyldiphosphodolichol N-acetylglucosaminyltransferase activity"/>
    <property type="evidence" value="ECO:0007669"/>
    <property type="project" value="UniProtKB-EC"/>
</dbReference>
<evidence type="ECO:0000313" key="10">
    <source>
        <dbReference type="Proteomes" id="UP000887116"/>
    </source>
</evidence>
<evidence type="ECO:0000256" key="7">
    <source>
        <dbReference type="ARBA" id="ARBA00022824"/>
    </source>
</evidence>
<gene>
    <name evidence="9" type="primary">Alg13</name>
    <name evidence="9" type="ORF">TNCT_85431</name>
</gene>
<dbReference type="EMBL" id="BMAO01026535">
    <property type="protein sequence ID" value="GFR10423.1"/>
    <property type="molecule type" value="Genomic_DNA"/>
</dbReference>
<keyword evidence="7" id="KW-0256">Endoplasmic reticulum</keyword>
<evidence type="ECO:0000256" key="5">
    <source>
        <dbReference type="ARBA" id="ARBA00022676"/>
    </source>
</evidence>
<dbReference type="OrthoDB" id="20273at2759"/>
<dbReference type="PANTHER" id="PTHR12867:SF6">
    <property type="entry name" value="N-ACETYLGLUCOSAMINYLDIPHOSPHODOLICHOL N-ACETYLGLUCOSAMINYLTRANSFERASE"/>
    <property type="match status" value="1"/>
</dbReference>
<reference evidence="9" key="1">
    <citation type="submission" date="2020-07" db="EMBL/GenBank/DDBJ databases">
        <title>Multicomponent nature underlies the extraordinary mechanical properties of spider dragline silk.</title>
        <authorList>
            <person name="Kono N."/>
            <person name="Nakamura H."/>
            <person name="Mori M."/>
            <person name="Yoshida Y."/>
            <person name="Ohtoshi R."/>
            <person name="Malay A.D."/>
            <person name="Moran D.A.P."/>
            <person name="Tomita M."/>
            <person name="Numata K."/>
            <person name="Arakawa K."/>
        </authorList>
    </citation>
    <scope>NUCLEOTIDE SEQUENCE</scope>
</reference>